<keyword evidence="1" id="KW-0732">Signal</keyword>
<comment type="caution">
    <text evidence="2">The sequence shown here is derived from an EMBL/GenBank/DDBJ whole genome shotgun (WGS) entry which is preliminary data.</text>
</comment>
<evidence type="ECO:0000313" key="2">
    <source>
        <dbReference type="EMBL" id="MBB5033184.1"/>
    </source>
</evidence>
<dbReference type="EMBL" id="JACHIG010000005">
    <property type="protein sequence ID" value="MBB5033184.1"/>
    <property type="molecule type" value="Genomic_DNA"/>
</dbReference>
<feature type="chain" id="PRO_5030845284" description="Carbohydrate-binding domain-containing protein" evidence="1">
    <location>
        <begin position="20"/>
        <end position="889"/>
    </location>
</feature>
<dbReference type="SUPFAM" id="SSF49344">
    <property type="entry name" value="CBD9-like"/>
    <property type="match status" value="1"/>
</dbReference>
<dbReference type="InterPro" id="IPR032287">
    <property type="entry name" value="DUF4838"/>
</dbReference>
<feature type="signal peptide" evidence="1">
    <location>
        <begin position="1"/>
        <end position="19"/>
    </location>
</feature>
<dbReference type="Pfam" id="PF16126">
    <property type="entry name" value="DUF4838"/>
    <property type="match status" value="1"/>
</dbReference>
<dbReference type="RefSeq" id="WP_184340097.1">
    <property type="nucleotide sequence ID" value="NZ_JACHIG010000005.1"/>
</dbReference>
<reference evidence="2 3" key="1">
    <citation type="submission" date="2020-08" db="EMBL/GenBank/DDBJ databases">
        <title>Genomic Encyclopedia of Type Strains, Phase IV (KMG-IV): sequencing the most valuable type-strain genomes for metagenomic binning, comparative biology and taxonomic classification.</title>
        <authorList>
            <person name="Goeker M."/>
        </authorList>
    </citation>
    <scope>NUCLEOTIDE SEQUENCE [LARGE SCALE GENOMIC DNA]</scope>
    <source>
        <strain evidence="2 3">DSM 12252</strain>
    </source>
</reference>
<proteinExistence type="predicted"/>
<name>A0A7W8DKE9_9BACT</name>
<sequence length="889" mass="100579">MKKILLILAALFFATALYAEDLVIAEHKVSDYQIIVPDPTGDVLVDGWLRLSARLTQAAFAKNGFEIAITTEGAKAKDKPGLYLGATQFAKAHGVALESLKDWTYFQKVIGRDVIIAGRDKRDSARKSDGGEMPLALLGTVKGVCDFLRERMGVRFLFINSEPNMYPSDNVKAQHAKDAEPLAIDLRSIAVLPMTKITLPADLNRKKVPLMLANFDNSHETLFNIANNFFPCLGSLQGGEVSWYHVMPMEKYANSNPEFFALLSEGKRACELRFESDYLVPHCPTNRGVQDLMFAEVEKRIAEGHKLIHLKSMDGFRLDQCNCDDCVKLFGSKVTSFDGVRARGTSGKLWQAYFRIAERARAKHPDVRFVVLNYQDTPISADIIKRFPDNVIPDIQFASQHDFDKLAGVEFPAGISGFEETFTGFGQAGPYIAERTPEHMAEVVRTIERNKVKWSHRDGLLGYVKGLQAPAYYVYGRLMDDPAADWRALQDEFCEAAFGDAAKTMNDFFNLLHTNMAIYSDFFGVFMSAWDRKYSRSLYHDSKWHVMNLYTPEFCTDADRLLTRAESITKDADVLARLHLIRIEFNYARQLSRIFYLQNAWTMNPSQVNLDPLMDAIDEWHAGLEKMAGGRGRSSFKPLSDWPQMTPFCGHFYTHAVLENEGYQQQWNKSCINWDTKAIRAGVLSDKHELKVASVDNEPAIDSKAWDTVPESFFRVHESMPFANISTRMKLFRDQTHLYVRIESLHPHAHPEDLYQREPDKDTFDQEYVELAIAPPSAGGKLYRIAANPVEGSRYDAVFTPGKRDLVEDKAWNGTWQVRFSVTGKKGPYTLPDRNWTAWFKIPFTDLGGAPKPGENWGFNASRGRNGQSILWLDAPYGAAIKALGKLLF</sequence>
<evidence type="ECO:0000256" key="1">
    <source>
        <dbReference type="SAM" id="SignalP"/>
    </source>
</evidence>
<evidence type="ECO:0008006" key="4">
    <source>
        <dbReference type="Google" id="ProtNLM"/>
    </source>
</evidence>
<evidence type="ECO:0000313" key="3">
    <source>
        <dbReference type="Proteomes" id="UP000590740"/>
    </source>
</evidence>
<dbReference type="Proteomes" id="UP000590740">
    <property type="component" value="Unassembled WGS sequence"/>
</dbReference>
<dbReference type="AlphaFoldDB" id="A0A7W8DKE9"/>
<organism evidence="2 3">
    <name type="scientific">Prosthecobacter vanneervenii</name>
    <dbReference type="NCBI Taxonomy" id="48466"/>
    <lineage>
        <taxon>Bacteria</taxon>
        <taxon>Pseudomonadati</taxon>
        <taxon>Verrucomicrobiota</taxon>
        <taxon>Verrucomicrobiia</taxon>
        <taxon>Verrucomicrobiales</taxon>
        <taxon>Verrucomicrobiaceae</taxon>
        <taxon>Prosthecobacter</taxon>
    </lineage>
</organism>
<keyword evidence="3" id="KW-1185">Reference proteome</keyword>
<accession>A0A7W8DKE9</accession>
<dbReference type="Gene3D" id="2.60.40.1190">
    <property type="match status" value="1"/>
</dbReference>
<gene>
    <name evidence="2" type="ORF">HNQ65_002767</name>
</gene>
<protein>
    <recommendedName>
        <fullName evidence="4">Carbohydrate-binding domain-containing protein</fullName>
    </recommendedName>
</protein>